<gene>
    <name evidence="1" type="ORF">NM688_g4828</name>
</gene>
<accession>A0ACC1T224</accession>
<protein>
    <submittedName>
        <fullName evidence="1">Uncharacterized protein</fullName>
    </submittedName>
</protein>
<dbReference type="Proteomes" id="UP001148662">
    <property type="component" value="Unassembled WGS sequence"/>
</dbReference>
<proteinExistence type="predicted"/>
<keyword evidence="2" id="KW-1185">Reference proteome</keyword>
<sequence length="380" mass="42638">MSLLASFRAYGDTLSGSADGETADREEQEDDESNGGTGSTGGDTRDSGQGDDHSGDFYEDEVEDINAARGRKRLKVFAKKVAGDLGIPVDLLEAFTDLSVDERMMTIYGQLLMYSRDKEADAGQAYLESALFTNILELRLTAVLVSPYLSAYHTNLAEKVFEYARVNPDAFKIPHSVQNDPDLMQMLLSKIRDMLTVLRGKLKYWLVQSVEHGYSAEYALAGFLKKCVIDARGAHWGCFAFLRRSLVVFLQQEKKSILLPSEENNDQEEPQDQEPAAKEEPQYSASSYWGFVDDLLSEQRADAHSKASADMPYHTILQKEVSETLRKDLKKYPLYNTDGTQKTSKKHGGKLALKKRKRGPPSDVQPQEWQDALEKALVWL</sequence>
<comment type="caution">
    <text evidence="1">The sequence shown here is derived from an EMBL/GenBank/DDBJ whole genome shotgun (WGS) entry which is preliminary data.</text>
</comment>
<dbReference type="EMBL" id="JANHOG010000835">
    <property type="protein sequence ID" value="KAJ3551223.1"/>
    <property type="molecule type" value="Genomic_DNA"/>
</dbReference>
<name>A0ACC1T224_9APHY</name>
<organism evidence="1 2">
    <name type="scientific">Phlebia brevispora</name>
    <dbReference type="NCBI Taxonomy" id="194682"/>
    <lineage>
        <taxon>Eukaryota</taxon>
        <taxon>Fungi</taxon>
        <taxon>Dikarya</taxon>
        <taxon>Basidiomycota</taxon>
        <taxon>Agaricomycotina</taxon>
        <taxon>Agaricomycetes</taxon>
        <taxon>Polyporales</taxon>
        <taxon>Meruliaceae</taxon>
        <taxon>Phlebia</taxon>
    </lineage>
</organism>
<evidence type="ECO:0000313" key="1">
    <source>
        <dbReference type="EMBL" id="KAJ3551223.1"/>
    </source>
</evidence>
<reference evidence="1" key="1">
    <citation type="submission" date="2022-07" db="EMBL/GenBank/DDBJ databases">
        <title>Genome Sequence of Phlebia brevispora.</title>
        <authorList>
            <person name="Buettner E."/>
        </authorList>
    </citation>
    <scope>NUCLEOTIDE SEQUENCE</scope>
    <source>
        <strain evidence="1">MPL23</strain>
    </source>
</reference>
<evidence type="ECO:0000313" key="2">
    <source>
        <dbReference type="Proteomes" id="UP001148662"/>
    </source>
</evidence>